<dbReference type="KEGG" id="yel:LC20_06690"/>
<name>A0A7U5SU91_YEREN</name>
<dbReference type="EMBL" id="CP007448">
    <property type="protein sequence ID" value="ATX62725.1"/>
    <property type="molecule type" value="Genomic_DNA"/>
</dbReference>
<proteinExistence type="predicted"/>
<sequence length="124" mass="13609">MEHIEVATLLPGSKKFNESNINQTWKGHVKTSADTVVVFAKLIPPREICVEAYCALLGRAMGIPIPKPYLILADSSSLDVIPKGHHSLMFGSEDATYPSFRRYAQCQGAMQKLEAFKSSLDVGV</sequence>
<dbReference type="Proteomes" id="UP000230961">
    <property type="component" value="Chromosome"/>
</dbReference>
<dbReference type="AlphaFoldDB" id="A0A7U5SU91"/>
<reference evidence="1 2" key="1">
    <citation type="submission" date="2017-11" db="EMBL/GenBank/DDBJ databases">
        <title>The complete genome sequence and comparative genome analysis of Yersinia enterocolitica strain LC20.</title>
        <authorList>
            <person name="Shi G."/>
            <person name="Su M."/>
            <person name="Liang J."/>
            <person name="Gu W."/>
            <person name="Xiao Y."/>
            <person name="Zhang Z."/>
            <person name="Qiu H."/>
            <person name="Duan R."/>
            <person name="Zhang Z."/>
            <person name="Li Y."/>
            <person name="Zhang X."/>
            <person name="Ling Y."/>
            <person name="Song L."/>
            <person name="Chen M."/>
            <person name="Zhao Y."/>
            <person name="Wu J."/>
            <person name="Jing H."/>
            <person name="Xiao J."/>
            <person name="Wang X."/>
        </authorList>
    </citation>
    <scope>NUCLEOTIDE SEQUENCE [LARGE SCALE GENOMIC DNA]</scope>
    <source>
        <strain evidence="1 2">LC20</strain>
    </source>
</reference>
<gene>
    <name evidence="1" type="ORF">LC20_06690</name>
</gene>
<organism evidence="1 2">
    <name type="scientific">Yersinia enterocolitica LC20</name>
    <dbReference type="NCBI Taxonomy" id="1443113"/>
    <lineage>
        <taxon>Bacteria</taxon>
        <taxon>Pseudomonadati</taxon>
        <taxon>Pseudomonadota</taxon>
        <taxon>Gammaproteobacteria</taxon>
        <taxon>Enterobacterales</taxon>
        <taxon>Yersiniaceae</taxon>
        <taxon>Yersinia</taxon>
    </lineage>
</organism>
<protein>
    <submittedName>
        <fullName evidence="1">Uncharacterized protein</fullName>
    </submittedName>
</protein>
<evidence type="ECO:0000313" key="2">
    <source>
        <dbReference type="Proteomes" id="UP000230961"/>
    </source>
</evidence>
<evidence type="ECO:0000313" key="1">
    <source>
        <dbReference type="EMBL" id="ATX62725.1"/>
    </source>
</evidence>
<accession>A0A7U5SU91</accession>